<evidence type="ECO:0000256" key="2">
    <source>
        <dbReference type="ARBA" id="ARBA00023315"/>
    </source>
</evidence>
<sequence>MQTPIRHETESDIAAIEALILAAFDNHPHHAPGQGVTEHRIVAALRAAGALSLSLVAERDGAMVGHLAFSPIRIEGAEAAAGWFVLAPVSVSPACQRQGIGASLIEAALPMMRERGAAGAVVLGDPAYYTRFGFHHAHRLSVPDVPAEYFMAQSFQGEAAAIPAGVVHFHPAFD</sequence>
<gene>
    <name evidence="4" type="ORF">CRM94_26980</name>
</gene>
<evidence type="ECO:0000313" key="4">
    <source>
        <dbReference type="EMBL" id="PEH38074.1"/>
    </source>
</evidence>
<reference evidence="5" key="1">
    <citation type="submission" date="2017-09" db="EMBL/GenBank/DDBJ databases">
        <title>FDA dAtabase for Regulatory Grade micrObial Sequences (FDA-ARGOS): Supporting development and validation of Infectious Disease Dx tests.</title>
        <authorList>
            <person name="Minogue T."/>
            <person name="Wolcott M."/>
            <person name="Wasieloski L."/>
            <person name="Aguilar W."/>
            <person name="Moore D."/>
            <person name="Tallon L."/>
            <person name="Sadzewicz L."/>
            <person name="Ott S."/>
            <person name="Zhao X."/>
            <person name="Nagaraj S."/>
            <person name="Vavikolanu K."/>
            <person name="Aluvathingal J."/>
            <person name="Nadendla S."/>
            <person name="Sichtig H."/>
        </authorList>
    </citation>
    <scope>NUCLEOTIDE SEQUENCE [LARGE SCALE GENOMIC DNA]</scope>
    <source>
        <strain evidence="5">FDAARGOS_390</strain>
    </source>
</reference>
<dbReference type="PANTHER" id="PTHR43877">
    <property type="entry name" value="AMINOALKYLPHOSPHONATE N-ACETYLTRANSFERASE-RELATED-RELATED"/>
    <property type="match status" value="1"/>
</dbReference>
<accession>A0A2A7S325</accession>
<dbReference type="SUPFAM" id="SSF55729">
    <property type="entry name" value="Acyl-CoA N-acyltransferases (Nat)"/>
    <property type="match status" value="1"/>
</dbReference>
<dbReference type="GO" id="GO:0016747">
    <property type="term" value="F:acyltransferase activity, transferring groups other than amino-acyl groups"/>
    <property type="evidence" value="ECO:0007669"/>
    <property type="project" value="InterPro"/>
</dbReference>
<evidence type="ECO:0000259" key="3">
    <source>
        <dbReference type="PROSITE" id="PS51186"/>
    </source>
</evidence>
<keyword evidence="1 4" id="KW-0808">Transferase</keyword>
<dbReference type="EMBL" id="PDDY01000004">
    <property type="protein sequence ID" value="PEH38074.1"/>
    <property type="molecule type" value="Genomic_DNA"/>
</dbReference>
<feature type="domain" description="N-acetyltransferase" evidence="3">
    <location>
        <begin position="3"/>
        <end position="156"/>
    </location>
</feature>
<dbReference type="AlphaFoldDB" id="A0A2A7S325"/>
<dbReference type="InterPro" id="IPR050832">
    <property type="entry name" value="Bact_Acetyltransf"/>
</dbReference>
<dbReference type="Pfam" id="PF13527">
    <property type="entry name" value="Acetyltransf_9"/>
    <property type="match status" value="1"/>
</dbReference>
<dbReference type="PROSITE" id="PS51186">
    <property type="entry name" value="GNAT"/>
    <property type="match status" value="1"/>
</dbReference>
<keyword evidence="2" id="KW-0012">Acyltransferase</keyword>
<proteinExistence type="predicted"/>
<evidence type="ECO:0000256" key="1">
    <source>
        <dbReference type="ARBA" id="ARBA00022679"/>
    </source>
</evidence>
<dbReference type="Proteomes" id="UP000220629">
    <property type="component" value="Unassembled WGS sequence"/>
</dbReference>
<name>A0A2A7S325_BURGA</name>
<protein>
    <submittedName>
        <fullName evidence="4">GNAT family N-acetyltransferase</fullName>
    </submittedName>
</protein>
<dbReference type="Gene3D" id="3.40.630.30">
    <property type="match status" value="1"/>
</dbReference>
<dbReference type="RefSeq" id="WP_098153902.1">
    <property type="nucleotide sequence ID" value="NZ_CADEQR010000002.1"/>
</dbReference>
<evidence type="ECO:0000313" key="5">
    <source>
        <dbReference type="Proteomes" id="UP000220629"/>
    </source>
</evidence>
<dbReference type="InterPro" id="IPR000182">
    <property type="entry name" value="GNAT_dom"/>
</dbReference>
<comment type="caution">
    <text evidence="4">The sequence shown here is derived from an EMBL/GenBank/DDBJ whole genome shotgun (WGS) entry which is preliminary data.</text>
</comment>
<dbReference type="CDD" id="cd04301">
    <property type="entry name" value="NAT_SF"/>
    <property type="match status" value="1"/>
</dbReference>
<organism evidence="4 5">
    <name type="scientific">Burkholderia gladioli</name>
    <name type="common">Pseudomonas marginata</name>
    <name type="synonym">Phytomonas marginata</name>
    <dbReference type="NCBI Taxonomy" id="28095"/>
    <lineage>
        <taxon>Bacteria</taxon>
        <taxon>Pseudomonadati</taxon>
        <taxon>Pseudomonadota</taxon>
        <taxon>Betaproteobacteria</taxon>
        <taxon>Burkholderiales</taxon>
        <taxon>Burkholderiaceae</taxon>
        <taxon>Burkholderia</taxon>
    </lineage>
</organism>
<dbReference type="InterPro" id="IPR016181">
    <property type="entry name" value="Acyl_CoA_acyltransferase"/>
</dbReference>
<dbReference type="PANTHER" id="PTHR43877:SF1">
    <property type="entry name" value="ACETYLTRANSFERASE"/>
    <property type="match status" value="1"/>
</dbReference>